<feature type="compositionally biased region" description="Basic and acidic residues" evidence="1">
    <location>
        <begin position="1"/>
        <end position="13"/>
    </location>
</feature>
<proteinExistence type="predicted"/>
<evidence type="ECO:0000313" key="3">
    <source>
        <dbReference type="Proteomes" id="UP000774326"/>
    </source>
</evidence>
<gene>
    <name evidence="2" type="ORF">WICPIJ_002606</name>
</gene>
<reference evidence="2" key="1">
    <citation type="journal article" date="2021" name="Open Biol.">
        <title>Shared evolutionary footprints suggest mitochondrial oxidative damage underlies multiple complex I losses in fungi.</title>
        <authorList>
            <person name="Schikora-Tamarit M.A."/>
            <person name="Marcet-Houben M."/>
            <person name="Nosek J."/>
            <person name="Gabaldon T."/>
        </authorList>
    </citation>
    <scope>NUCLEOTIDE SEQUENCE</scope>
    <source>
        <strain evidence="2">CBS2887</strain>
    </source>
</reference>
<feature type="compositionally biased region" description="Basic and acidic residues" evidence="1">
    <location>
        <begin position="65"/>
        <end position="82"/>
    </location>
</feature>
<feature type="region of interest" description="Disordered" evidence="1">
    <location>
        <begin position="173"/>
        <end position="194"/>
    </location>
</feature>
<keyword evidence="3" id="KW-1185">Reference proteome</keyword>
<evidence type="ECO:0000256" key="1">
    <source>
        <dbReference type="SAM" id="MobiDB-lite"/>
    </source>
</evidence>
<feature type="compositionally biased region" description="Polar residues" evidence="1">
    <location>
        <begin position="83"/>
        <end position="113"/>
    </location>
</feature>
<feature type="compositionally biased region" description="Basic and acidic residues" evidence="1">
    <location>
        <begin position="140"/>
        <end position="150"/>
    </location>
</feature>
<accession>A0A9P8QBD9</accession>
<evidence type="ECO:0000313" key="2">
    <source>
        <dbReference type="EMBL" id="KAH3686427.1"/>
    </source>
</evidence>
<comment type="caution">
    <text evidence="2">The sequence shown here is derived from an EMBL/GenBank/DDBJ whole genome shotgun (WGS) entry which is preliminary data.</text>
</comment>
<feature type="compositionally biased region" description="Polar residues" evidence="1">
    <location>
        <begin position="122"/>
        <end position="139"/>
    </location>
</feature>
<name>A0A9P8QBD9_WICPI</name>
<sequence length="194" mass="21389">MHENSSGDDHSQPDKVQPNWNHPFRVLTRAITVTSEVGNVTHEDTKSDKDLEEDNQLTSDTSWRAFRDEHRCDDREQTDGQPRDNSPNQDLNPAGLNNRSNLDQSPNGVNGTANEDGLLSPNLVSNLGQQHTTKCTTQVEHGDDTTDNPRIDGGSTSGFRQRTETCLEGREVNNATGSTHIPTKGKPCERVCNG</sequence>
<protein>
    <submittedName>
        <fullName evidence="2">Uncharacterized protein</fullName>
    </submittedName>
</protein>
<dbReference type="AlphaFoldDB" id="A0A9P8QBD9"/>
<dbReference type="Proteomes" id="UP000774326">
    <property type="component" value="Unassembled WGS sequence"/>
</dbReference>
<organism evidence="2 3">
    <name type="scientific">Wickerhamomyces pijperi</name>
    <name type="common">Yeast</name>
    <name type="synonym">Pichia pijperi</name>
    <dbReference type="NCBI Taxonomy" id="599730"/>
    <lineage>
        <taxon>Eukaryota</taxon>
        <taxon>Fungi</taxon>
        <taxon>Dikarya</taxon>
        <taxon>Ascomycota</taxon>
        <taxon>Saccharomycotina</taxon>
        <taxon>Saccharomycetes</taxon>
        <taxon>Phaffomycetales</taxon>
        <taxon>Wickerhamomycetaceae</taxon>
        <taxon>Wickerhamomyces</taxon>
    </lineage>
</organism>
<dbReference type="EMBL" id="JAEUBG010001443">
    <property type="protein sequence ID" value="KAH3686427.1"/>
    <property type="molecule type" value="Genomic_DNA"/>
</dbReference>
<reference evidence="2" key="2">
    <citation type="submission" date="2021-01" db="EMBL/GenBank/DDBJ databases">
        <authorList>
            <person name="Schikora-Tamarit M.A."/>
        </authorList>
    </citation>
    <scope>NUCLEOTIDE SEQUENCE</scope>
    <source>
        <strain evidence="2">CBS2887</strain>
    </source>
</reference>
<feature type="region of interest" description="Disordered" evidence="1">
    <location>
        <begin position="1"/>
        <end position="160"/>
    </location>
</feature>